<protein>
    <submittedName>
        <fullName evidence="1">Uncharacterized protein</fullName>
    </submittedName>
</protein>
<accession>A0A843UPG1</accession>
<comment type="caution">
    <text evidence="1">The sequence shown here is derived from an EMBL/GenBank/DDBJ whole genome shotgun (WGS) entry which is preliminary data.</text>
</comment>
<gene>
    <name evidence="1" type="ORF">Taro_017893</name>
</gene>
<sequence length="37" mass="4066">MPSPSSEARDLIIDSNSTENNMQDKVMKVLPYALNVG</sequence>
<dbReference type="EMBL" id="NMUH01000825">
    <property type="protein sequence ID" value="MQL85378.1"/>
    <property type="molecule type" value="Genomic_DNA"/>
</dbReference>
<dbReference type="Proteomes" id="UP000652761">
    <property type="component" value="Unassembled WGS sequence"/>
</dbReference>
<reference evidence="1" key="1">
    <citation type="submission" date="2017-07" db="EMBL/GenBank/DDBJ databases">
        <title>Taro Niue Genome Assembly and Annotation.</title>
        <authorList>
            <person name="Atibalentja N."/>
            <person name="Keating K."/>
            <person name="Fields C.J."/>
        </authorList>
    </citation>
    <scope>NUCLEOTIDE SEQUENCE</scope>
    <source>
        <strain evidence="1">Niue_2</strain>
        <tissue evidence="1">Leaf</tissue>
    </source>
</reference>
<proteinExistence type="predicted"/>
<keyword evidence="2" id="KW-1185">Reference proteome</keyword>
<name>A0A843UPG1_COLES</name>
<evidence type="ECO:0000313" key="2">
    <source>
        <dbReference type="Proteomes" id="UP000652761"/>
    </source>
</evidence>
<feature type="non-terminal residue" evidence="1">
    <location>
        <position position="37"/>
    </location>
</feature>
<evidence type="ECO:0000313" key="1">
    <source>
        <dbReference type="EMBL" id="MQL85378.1"/>
    </source>
</evidence>
<dbReference type="AlphaFoldDB" id="A0A843UPG1"/>
<organism evidence="1 2">
    <name type="scientific">Colocasia esculenta</name>
    <name type="common">Wild taro</name>
    <name type="synonym">Arum esculentum</name>
    <dbReference type="NCBI Taxonomy" id="4460"/>
    <lineage>
        <taxon>Eukaryota</taxon>
        <taxon>Viridiplantae</taxon>
        <taxon>Streptophyta</taxon>
        <taxon>Embryophyta</taxon>
        <taxon>Tracheophyta</taxon>
        <taxon>Spermatophyta</taxon>
        <taxon>Magnoliopsida</taxon>
        <taxon>Liliopsida</taxon>
        <taxon>Araceae</taxon>
        <taxon>Aroideae</taxon>
        <taxon>Colocasieae</taxon>
        <taxon>Colocasia</taxon>
    </lineage>
</organism>